<feature type="region of interest" description="Disordered" evidence="1">
    <location>
        <begin position="181"/>
        <end position="663"/>
    </location>
</feature>
<name>A0A8H3FHT0_9LECA</name>
<feature type="region of interest" description="Disordered" evidence="1">
    <location>
        <begin position="677"/>
        <end position="1005"/>
    </location>
</feature>
<feature type="compositionally biased region" description="Basic and acidic residues" evidence="1">
    <location>
        <begin position="621"/>
        <end position="635"/>
    </location>
</feature>
<feature type="compositionally biased region" description="Polar residues" evidence="1">
    <location>
        <begin position="544"/>
        <end position="554"/>
    </location>
</feature>
<feature type="compositionally biased region" description="Polar residues" evidence="1">
    <location>
        <begin position="181"/>
        <end position="200"/>
    </location>
</feature>
<feature type="compositionally biased region" description="Polar residues" evidence="1">
    <location>
        <begin position="289"/>
        <end position="320"/>
    </location>
</feature>
<feature type="compositionally biased region" description="Basic and acidic residues" evidence="1">
    <location>
        <begin position="819"/>
        <end position="845"/>
    </location>
</feature>
<evidence type="ECO:0000313" key="3">
    <source>
        <dbReference type="Proteomes" id="UP000664534"/>
    </source>
</evidence>
<dbReference type="EMBL" id="CAJPDT010000042">
    <property type="protein sequence ID" value="CAF9926216.1"/>
    <property type="molecule type" value="Genomic_DNA"/>
</dbReference>
<protein>
    <submittedName>
        <fullName evidence="2">Uncharacterized protein</fullName>
    </submittedName>
</protein>
<evidence type="ECO:0000313" key="2">
    <source>
        <dbReference type="EMBL" id="CAF9926216.1"/>
    </source>
</evidence>
<evidence type="ECO:0000256" key="1">
    <source>
        <dbReference type="SAM" id="MobiDB-lite"/>
    </source>
</evidence>
<proteinExistence type="predicted"/>
<dbReference type="OrthoDB" id="4779541at2759"/>
<keyword evidence="3" id="KW-1185">Reference proteome</keyword>
<feature type="compositionally biased region" description="Basic and acidic residues" evidence="1">
    <location>
        <begin position="908"/>
        <end position="923"/>
    </location>
</feature>
<gene>
    <name evidence="2" type="ORF">IMSHALPRED_006910</name>
</gene>
<organism evidence="2 3">
    <name type="scientific">Imshaugia aleurites</name>
    <dbReference type="NCBI Taxonomy" id="172621"/>
    <lineage>
        <taxon>Eukaryota</taxon>
        <taxon>Fungi</taxon>
        <taxon>Dikarya</taxon>
        <taxon>Ascomycota</taxon>
        <taxon>Pezizomycotina</taxon>
        <taxon>Lecanoromycetes</taxon>
        <taxon>OSLEUM clade</taxon>
        <taxon>Lecanoromycetidae</taxon>
        <taxon>Lecanorales</taxon>
        <taxon>Lecanorineae</taxon>
        <taxon>Parmeliaceae</taxon>
        <taxon>Imshaugia</taxon>
    </lineage>
</organism>
<feature type="compositionally biased region" description="Basic and acidic residues" evidence="1">
    <location>
        <begin position="234"/>
        <end position="245"/>
    </location>
</feature>
<feature type="compositionally biased region" description="Polar residues" evidence="1">
    <location>
        <begin position="439"/>
        <end position="450"/>
    </location>
</feature>
<feature type="compositionally biased region" description="Low complexity" evidence="1">
    <location>
        <begin position="116"/>
        <end position="129"/>
    </location>
</feature>
<sequence length="1005" mass="102906">MEKLKNLVNPGSKKDDEVMYGSGRSDDPVHTEGANMGTTDPGSLRGSPFGGSRTAKDGPLSTSSNPAGASQYDRGTTTGASQYDSTTGGASHGLSEPYASRMPGGFDNDDAATTASVSSGVPGQSQSRSARTGANDDPIFTDKPLPPEPASGMYILGVTTPPVVASVRDLSTSFMQFADSQAPLTGTGFGQSSLTGNSYPDRSVGNGPRAGDEVGSSHRGRDAALGAGAVETGTYRHGDHQRDDYAPETGRSFPLGGSSASDGYGPTTAGPHSSSLGNKADPRVDSDGSRTAANTGYGPTSSAYGSGTVAARSSGTQSSLGRDALGAGAGAGTAAGTGYGPESWQHEHQHHGHQYEGDPCQTGEVGVEGGPHFVSGPHVTDTANRLDPHLGSGIGGAGATGDPSGHHHSHHGHRGEEAALSGGTGAAGLGSLEADRGQRSATDNTTSSEFGPSGTDRRGPNTSGGGEYGNDRDATTGVSSTGKTAGPHKSDMLNKLDPRVDSDLSKQQGSHDGDSHYGRDAALMGAGGAGLYEAEKHHRGNEPNLPTSSNTSGADYQRPYRSGIDTGVDPTRSGMARDEFAVSSAGSGHQPAATSDHHYGKDAGLAGAGGVGGPHGSGIDTRVDSTRSGMARDESAVSSAGSGHQPAATSDHHYKTDAGLAGVGGIGAYEADKHLGTSDRSDLATTPQDRLAGSGHQPALATGSSPYPSASYDYRSQPSEGYGDERDPLPAGGVGATYPTPGHGNDTDNRDHSGRHTGRDAALVGGAGAGALVGHEYSQRDAAGHGTEPYQGASREHHAGRDAAVLGGATGAGGLAGHEYSKKEAEELQKEHAKQEKALEKEHSKEVKHHNKELAKEQKAHEKAVEKSEKKHEKAVEKDEKKHEKAVEKDEKKQEHGEKKHGGLLGFLHRDKPDKEQKEDEARGQAATHPGHGEGEMAAGAGATGRDYDPLQGEHGSQSGVHDTPIGIGSGLTTHDAYGAHDSGHNKLHKDPPAKVRETRGYEVQ</sequence>
<feature type="compositionally biased region" description="Basic and acidic residues" evidence="1">
    <location>
        <begin position="852"/>
        <end position="901"/>
    </location>
</feature>
<dbReference type="AlphaFoldDB" id="A0A8H3FHT0"/>
<reference evidence="2" key="1">
    <citation type="submission" date="2021-03" db="EMBL/GenBank/DDBJ databases">
        <authorList>
            <person name="Tagirdzhanova G."/>
        </authorList>
    </citation>
    <scope>NUCLEOTIDE SEQUENCE</scope>
</reference>
<feature type="compositionally biased region" description="Basic and acidic residues" evidence="1">
    <location>
        <begin position="488"/>
        <end position="519"/>
    </location>
</feature>
<feature type="compositionally biased region" description="Polar residues" evidence="1">
    <location>
        <begin position="60"/>
        <end position="89"/>
    </location>
</feature>
<feature type="compositionally biased region" description="Basic and acidic residues" evidence="1">
    <location>
        <begin position="978"/>
        <end position="1005"/>
    </location>
</feature>
<feature type="region of interest" description="Disordered" evidence="1">
    <location>
        <begin position="1"/>
        <end position="153"/>
    </location>
</feature>
<dbReference type="Proteomes" id="UP000664534">
    <property type="component" value="Unassembled WGS sequence"/>
</dbReference>
<feature type="compositionally biased region" description="Gly residues" evidence="1">
    <location>
        <begin position="327"/>
        <end position="339"/>
    </location>
</feature>
<feature type="compositionally biased region" description="Basic and acidic residues" evidence="1">
    <location>
        <begin position="210"/>
        <end position="222"/>
    </location>
</feature>
<feature type="compositionally biased region" description="Basic and acidic residues" evidence="1">
    <location>
        <begin position="745"/>
        <end position="759"/>
    </location>
</feature>
<feature type="compositionally biased region" description="Gly residues" evidence="1">
    <location>
        <begin position="606"/>
        <end position="616"/>
    </location>
</feature>
<comment type="caution">
    <text evidence="2">The sequence shown here is derived from an EMBL/GenBank/DDBJ whole genome shotgun (WGS) entry which is preliminary data.</text>
</comment>
<accession>A0A8H3FHT0</accession>
<feature type="compositionally biased region" description="Low complexity" evidence="1">
    <location>
        <begin position="936"/>
        <end position="945"/>
    </location>
</feature>
<feature type="compositionally biased region" description="Polar residues" evidence="1">
    <location>
        <begin position="702"/>
        <end position="719"/>
    </location>
</feature>